<name>A0A7Y7PM29_9BACT</name>
<gene>
    <name evidence="1" type="ORF">HW554_03815</name>
</gene>
<evidence type="ECO:0000313" key="2">
    <source>
        <dbReference type="Proteomes" id="UP000565521"/>
    </source>
</evidence>
<comment type="caution">
    <text evidence="1">The sequence shown here is derived from an EMBL/GenBank/DDBJ whole genome shotgun (WGS) entry which is preliminary data.</text>
</comment>
<dbReference type="PROSITE" id="PS51257">
    <property type="entry name" value="PROKAR_LIPOPROTEIN"/>
    <property type="match status" value="1"/>
</dbReference>
<dbReference type="AlphaFoldDB" id="A0A7Y7PM29"/>
<evidence type="ECO:0000313" key="1">
    <source>
        <dbReference type="EMBL" id="NVO30324.1"/>
    </source>
</evidence>
<keyword evidence="2" id="KW-1185">Reference proteome</keyword>
<proteinExistence type="predicted"/>
<dbReference type="EMBL" id="JABKAU010000005">
    <property type="protein sequence ID" value="NVO30324.1"/>
    <property type="molecule type" value="Genomic_DNA"/>
</dbReference>
<dbReference type="Proteomes" id="UP000565521">
    <property type="component" value="Unassembled WGS sequence"/>
</dbReference>
<dbReference type="RefSeq" id="WP_176907025.1">
    <property type="nucleotide sequence ID" value="NZ_JABKAU010000005.1"/>
</dbReference>
<reference evidence="1 2" key="1">
    <citation type="submission" date="2020-05" db="EMBL/GenBank/DDBJ databases">
        <title>Hymenobacter terrestris sp. nov. and Hymenobacter lapidiphilus sp. nov., isolated from regoliths in Antarctica.</title>
        <authorList>
            <person name="Sedlacek I."/>
            <person name="Pantucek R."/>
            <person name="Zeman M."/>
            <person name="Holochova P."/>
            <person name="Kralova S."/>
            <person name="Stankova E."/>
            <person name="Sedo O."/>
            <person name="Micenkova L."/>
            <person name="Svec P."/>
            <person name="Gupta V."/>
            <person name="Sood U."/>
            <person name="Korpole U.S."/>
            <person name="Lal R."/>
        </authorList>
    </citation>
    <scope>NUCLEOTIDE SEQUENCE [LARGE SCALE GENOMIC DNA]</scope>
    <source>
        <strain evidence="1 2">P5342</strain>
    </source>
</reference>
<sequence length="214" mass="23719">MLQPGRKAAALSVAFSVLGGLLSACSKSEEVAPASPPATYALTDMRYFMAADDRIDSTTVLLKTISVQNPTDVLLTQQVEVDYELKKTSQFTIAQANPLPAQVKLGDFKVGVPTNLVGNTLLISPRYQFLLNATPQSKPYDLGYKQVMTIRVPPRSRIEVTSQVTALQLHCSFRGLVNEETAQRYPAKQYPVEGKWQGLLYYHHFSVTFTEHPL</sequence>
<dbReference type="Gene3D" id="2.170.15.10">
    <property type="entry name" value="Proaerolysin, chain A, domain 3"/>
    <property type="match status" value="1"/>
</dbReference>
<organism evidence="1 2">
    <name type="scientific">Hymenobacter lapidiphilus</name>
    <dbReference type="NCBI Taxonomy" id="2608003"/>
    <lineage>
        <taxon>Bacteria</taxon>
        <taxon>Pseudomonadati</taxon>
        <taxon>Bacteroidota</taxon>
        <taxon>Cytophagia</taxon>
        <taxon>Cytophagales</taxon>
        <taxon>Hymenobacteraceae</taxon>
        <taxon>Hymenobacter</taxon>
    </lineage>
</organism>
<accession>A0A7Y7PM29</accession>
<protein>
    <submittedName>
        <fullName evidence="1">Uncharacterized protein</fullName>
    </submittedName>
</protein>